<dbReference type="AlphaFoldDB" id="A0AA41SSQ6"/>
<dbReference type="InterPro" id="IPR016187">
    <property type="entry name" value="CTDL_fold"/>
</dbReference>
<dbReference type="Proteomes" id="UP001166674">
    <property type="component" value="Unassembled WGS sequence"/>
</dbReference>
<organism evidence="2 3">
    <name type="scientific">Sciurus carolinensis</name>
    <name type="common">Eastern gray squirrel</name>
    <dbReference type="NCBI Taxonomy" id="30640"/>
    <lineage>
        <taxon>Eukaryota</taxon>
        <taxon>Metazoa</taxon>
        <taxon>Chordata</taxon>
        <taxon>Craniata</taxon>
        <taxon>Vertebrata</taxon>
        <taxon>Euteleostomi</taxon>
        <taxon>Mammalia</taxon>
        <taxon>Eutheria</taxon>
        <taxon>Euarchontoglires</taxon>
        <taxon>Glires</taxon>
        <taxon>Rodentia</taxon>
        <taxon>Sciuromorpha</taxon>
        <taxon>Sciuridae</taxon>
        <taxon>Sciurinae</taxon>
        <taxon>Sciurini</taxon>
        <taxon>Sciurus</taxon>
    </lineage>
</organism>
<dbReference type="PROSITE" id="PS50041">
    <property type="entry name" value="C_TYPE_LECTIN_2"/>
    <property type="match status" value="1"/>
</dbReference>
<accession>A0AA41SSQ6</accession>
<evidence type="ECO:0000259" key="1">
    <source>
        <dbReference type="PROSITE" id="PS50041"/>
    </source>
</evidence>
<comment type="caution">
    <text evidence="2">The sequence shown here is derived from an EMBL/GenBank/DDBJ whole genome shotgun (WGS) entry which is preliminary data.</text>
</comment>
<sequence length="141" mass="15795">LNAEENQAIQSLVKHSAFLGMTDKENKVQFVNTTGRRVSYQNWNREESNNAVPGEHCADAAGQRWNDAYCSSSFLSASSLPEGNVPLDSLCAFTAPERPIFCSEDEDSNFPIPSTELLLFWSIGEDEEKGLNDRMWCGREK</sequence>
<feature type="domain" description="C-type lectin" evidence="1">
    <location>
        <begin position="1"/>
        <end position="71"/>
    </location>
</feature>
<feature type="non-terminal residue" evidence="2">
    <location>
        <position position="1"/>
    </location>
</feature>
<proteinExistence type="predicted"/>
<name>A0AA41SSQ6_SCICA</name>
<dbReference type="EMBL" id="JAATJV010150399">
    <property type="protein sequence ID" value="MBZ3870557.1"/>
    <property type="molecule type" value="Genomic_DNA"/>
</dbReference>
<dbReference type="Gene3D" id="3.10.100.10">
    <property type="entry name" value="Mannose-Binding Protein A, subunit A"/>
    <property type="match status" value="1"/>
</dbReference>
<dbReference type="InterPro" id="IPR001304">
    <property type="entry name" value="C-type_lectin-like"/>
</dbReference>
<dbReference type="InterPro" id="IPR016186">
    <property type="entry name" value="C-type_lectin-like/link_sf"/>
</dbReference>
<dbReference type="SUPFAM" id="SSF56436">
    <property type="entry name" value="C-type lectin-like"/>
    <property type="match status" value="1"/>
</dbReference>
<gene>
    <name evidence="2" type="ORF">SUZIE_108535</name>
</gene>
<evidence type="ECO:0000313" key="3">
    <source>
        <dbReference type="Proteomes" id="UP001166674"/>
    </source>
</evidence>
<keyword evidence="3" id="KW-1185">Reference proteome</keyword>
<dbReference type="Pfam" id="PF00059">
    <property type="entry name" value="Lectin_C"/>
    <property type="match status" value="1"/>
</dbReference>
<protein>
    <submittedName>
        <fullName evidence="2">Mannose-binding protein C</fullName>
    </submittedName>
</protein>
<reference evidence="2" key="1">
    <citation type="submission" date="2020-03" db="EMBL/GenBank/DDBJ databases">
        <title>Studies in the Genomics of Life Span.</title>
        <authorList>
            <person name="Glass D."/>
        </authorList>
    </citation>
    <scope>NUCLEOTIDE SEQUENCE</scope>
    <source>
        <strain evidence="2">SUZIE</strain>
        <tissue evidence="2">Muscle</tissue>
    </source>
</reference>
<evidence type="ECO:0000313" key="2">
    <source>
        <dbReference type="EMBL" id="MBZ3870557.1"/>
    </source>
</evidence>